<dbReference type="InterPro" id="IPR015797">
    <property type="entry name" value="NUDIX_hydrolase-like_dom_sf"/>
</dbReference>
<protein>
    <recommendedName>
        <fullName evidence="5">Nudix hydrolase domain-containing protein</fullName>
    </recommendedName>
</protein>
<dbReference type="PANTHER" id="PTHR43046">
    <property type="entry name" value="GDP-MANNOSE MANNOSYL HYDROLASE"/>
    <property type="match status" value="1"/>
</dbReference>
<gene>
    <name evidence="6" type="ORF">GCM10023195_35830</name>
</gene>
<dbReference type="Gene3D" id="3.90.79.10">
    <property type="entry name" value="Nucleoside Triphosphate Pyrophosphohydrolase"/>
    <property type="match status" value="1"/>
</dbReference>
<dbReference type="PROSITE" id="PS00893">
    <property type="entry name" value="NUDIX_BOX"/>
    <property type="match status" value="1"/>
</dbReference>
<dbReference type="Pfam" id="PF00293">
    <property type="entry name" value="NUDIX"/>
    <property type="match status" value="1"/>
</dbReference>
<evidence type="ECO:0000256" key="2">
    <source>
        <dbReference type="ARBA" id="ARBA00005582"/>
    </source>
</evidence>
<dbReference type="InterPro" id="IPR000086">
    <property type="entry name" value="NUDIX_hydrolase_dom"/>
</dbReference>
<keyword evidence="3 4" id="KW-0378">Hydrolase</keyword>
<dbReference type="CDD" id="cd02883">
    <property type="entry name" value="NUDIX_Hydrolase"/>
    <property type="match status" value="1"/>
</dbReference>
<feature type="domain" description="Nudix hydrolase" evidence="5">
    <location>
        <begin position="34"/>
        <end position="160"/>
    </location>
</feature>
<name>A0ABP8TLR7_9ACTN</name>
<dbReference type="PRINTS" id="PR00502">
    <property type="entry name" value="NUDIXFAMILY"/>
</dbReference>
<evidence type="ECO:0000313" key="7">
    <source>
        <dbReference type="Proteomes" id="UP001500212"/>
    </source>
</evidence>
<proteinExistence type="inferred from homology"/>
<keyword evidence="7" id="KW-1185">Reference proteome</keyword>
<evidence type="ECO:0000256" key="3">
    <source>
        <dbReference type="ARBA" id="ARBA00022801"/>
    </source>
</evidence>
<organism evidence="6 7">
    <name type="scientific">Actinoallomurus liliacearum</name>
    <dbReference type="NCBI Taxonomy" id="1080073"/>
    <lineage>
        <taxon>Bacteria</taxon>
        <taxon>Bacillati</taxon>
        <taxon>Actinomycetota</taxon>
        <taxon>Actinomycetes</taxon>
        <taxon>Streptosporangiales</taxon>
        <taxon>Thermomonosporaceae</taxon>
        <taxon>Actinoallomurus</taxon>
    </lineage>
</organism>
<dbReference type="SUPFAM" id="SSF55811">
    <property type="entry name" value="Nudix"/>
    <property type="match status" value="1"/>
</dbReference>
<evidence type="ECO:0000259" key="5">
    <source>
        <dbReference type="PROSITE" id="PS51462"/>
    </source>
</evidence>
<dbReference type="InterPro" id="IPR020476">
    <property type="entry name" value="Nudix_hydrolase"/>
</dbReference>
<accession>A0ABP8TLR7</accession>
<evidence type="ECO:0000256" key="4">
    <source>
        <dbReference type="RuleBase" id="RU003476"/>
    </source>
</evidence>
<dbReference type="EMBL" id="BAABHJ010000008">
    <property type="protein sequence ID" value="GAA4608995.1"/>
    <property type="molecule type" value="Genomic_DNA"/>
</dbReference>
<comment type="caution">
    <text evidence="6">The sequence shown here is derived from an EMBL/GenBank/DDBJ whole genome shotgun (WGS) entry which is preliminary data.</text>
</comment>
<dbReference type="PROSITE" id="PS51462">
    <property type="entry name" value="NUDIX"/>
    <property type="match status" value="1"/>
</dbReference>
<dbReference type="Proteomes" id="UP001500212">
    <property type="component" value="Unassembled WGS sequence"/>
</dbReference>
<dbReference type="PANTHER" id="PTHR43046:SF14">
    <property type="entry name" value="MUTT_NUDIX FAMILY PROTEIN"/>
    <property type="match status" value="1"/>
</dbReference>
<evidence type="ECO:0000256" key="1">
    <source>
        <dbReference type="ARBA" id="ARBA00001946"/>
    </source>
</evidence>
<sequence>MERMDRALALDERTGNALTAFLPAARVAGVPDDAPMPAALVAVWCGPRVLLVFDRFRRQWELPGGGIDPGETPLQAAVRELREESGLHLTSLTLAGYARFRLTAPPRREYAALYTVRTEELHRDFVPNREISAIRWWDTTGPPPTDTQIIDATLAQWSRGSAPPVASDEGS</sequence>
<comment type="similarity">
    <text evidence="2 4">Belongs to the Nudix hydrolase family.</text>
</comment>
<evidence type="ECO:0000313" key="6">
    <source>
        <dbReference type="EMBL" id="GAA4608995.1"/>
    </source>
</evidence>
<comment type="cofactor">
    <cofactor evidence="1">
        <name>Mg(2+)</name>
        <dbReference type="ChEBI" id="CHEBI:18420"/>
    </cofactor>
</comment>
<reference evidence="7" key="1">
    <citation type="journal article" date="2019" name="Int. J. Syst. Evol. Microbiol.">
        <title>The Global Catalogue of Microorganisms (GCM) 10K type strain sequencing project: providing services to taxonomists for standard genome sequencing and annotation.</title>
        <authorList>
            <consortium name="The Broad Institute Genomics Platform"/>
            <consortium name="The Broad Institute Genome Sequencing Center for Infectious Disease"/>
            <person name="Wu L."/>
            <person name="Ma J."/>
        </authorList>
    </citation>
    <scope>NUCLEOTIDE SEQUENCE [LARGE SCALE GENOMIC DNA]</scope>
    <source>
        <strain evidence="7">JCM 17938</strain>
    </source>
</reference>
<dbReference type="InterPro" id="IPR020084">
    <property type="entry name" value="NUDIX_hydrolase_CS"/>
</dbReference>